<dbReference type="AlphaFoldDB" id="A0A8S1JRM5"/>
<dbReference type="EMBL" id="CAJJDM010000006">
    <property type="protein sequence ID" value="CAD8045204.1"/>
    <property type="molecule type" value="Genomic_DNA"/>
</dbReference>
<dbReference type="Proteomes" id="UP000688137">
    <property type="component" value="Unassembled WGS sequence"/>
</dbReference>
<evidence type="ECO:0000313" key="2">
    <source>
        <dbReference type="Proteomes" id="UP000688137"/>
    </source>
</evidence>
<accession>A0A8S1JRM5</accession>
<organism evidence="1 2">
    <name type="scientific">Paramecium primaurelia</name>
    <dbReference type="NCBI Taxonomy" id="5886"/>
    <lineage>
        <taxon>Eukaryota</taxon>
        <taxon>Sar</taxon>
        <taxon>Alveolata</taxon>
        <taxon>Ciliophora</taxon>
        <taxon>Intramacronucleata</taxon>
        <taxon>Oligohymenophorea</taxon>
        <taxon>Peniculida</taxon>
        <taxon>Parameciidae</taxon>
        <taxon>Paramecium</taxon>
    </lineage>
</organism>
<proteinExistence type="predicted"/>
<name>A0A8S1JRM5_PARPR</name>
<comment type="caution">
    <text evidence="1">The sequence shown here is derived from an EMBL/GenBank/DDBJ whole genome shotgun (WGS) entry which is preliminary data.</text>
</comment>
<protein>
    <submittedName>
        <fullName evidence="1">Uncharacterized protein</fullName>
    </submittedName>
</protein>
<keyword evidence="2" id="KW-1185">Reference proteome</keyword>
<gene>
    <name evidence="1" type="ORF">PPRIM_AZ9-3.1.T0090230</name>
</gene>
<sequence length="62" mass="7570">MDQYFKQRFKVINQITRISEINPYIIKDKPVYNDFEKQKFQPLFKDKTIIGYTLKSDFDAME</sequence>
<reference evidence="1" key="1">
    <citation type="submission" date="2021-01" db="EMBL/GenBank/DDBJ databases">
        <authorList>
            <consortium name="Genoscope - CEA"/>
            <person name="William W."/>
        </authorList>
    </citation>
    <scope>NUCLEOTIDE SEQUENCE</scope>
</reference>
<evidence type="ECO:0000313" key="1">
    <source>
        <dbReference type="EMBL" id="CAD8045204.1"/>
    </source>
</evidence>